<dbReference type="Proteomes" id="UP001210380">
    <property type="component" value="Unassembled WGS sequence"/>
</dbReference>
<organism evidence="1 2">
    <name type="scientific">Saccharopolyspora oryzae</name>
    <dbReference type="NCBI Taxonomy" id="2997343"/>
    <lineage>
        <taxon>Bacteria</taxon>
        <taxon>Bacillati</taxon>
        <taxon>Actinomycetota</taxon>
        <taxon>Actinomycetes</taxon>
        <taxon>Pseudonocardiales</taxon>
        <taxon>Pseudonocardiaceae</taxon>
        <taxon>Saccharopolyspora</taxon>
    </lineage>
</organism>
<keyword evidence="2" id="KW-1185">Reference proteome</keyword>
<gene>
    <name evidence="1" type="ORF">OU415_02340</name>
</gene>
<dbReference type="RefSeq" id="WP_270946820.1">
    <property type="nucleotide sequence ID" value="NZ_JAQGLA010000002.1"/>
</dbReference>
<sequence length="60" mass="6248">MGYIEGARHRDLVKAGAPVNGDFNGEADKGAVLRDSTTGKLYINTGTLAATVWTLVGAQV</sequence>
<reference evidence="1 2" key="1">
    <citation type="submission" date="2022-11" db="EMBL/GenBank/DDBJ databases">
        <title>Draft genome sequence of Saccharopolyspora sp. WRP15-2 isolated from rhizosphere soils of wild rice in Thailand.</title>
        <authorList>
            <person name="Duangmal K."/>
            <person name="Kammanee S."/>
            <person name="Muangham S."/>
        </authorList>
    </citation>
    <scope>NUCLEOTIDE SEQUENCE [LARGE SCALE GENOMIC DNA]</scope>
    <source>
        <strain evidence="1 2">WRP15-2</strain>
    </source>
</reference>
<protein>
    <submittedName>
        <fullName evidence="1">Uncharacterized protein</fullName>
    </submittedName>
</protein>
<evidence type="ECO:0000313" key="1">
    <source>
        <dbReference type="EMBL" id="MDA3624256.1"/>
    </source>
</evidence>
<evidence type="ECO:0000313" key="2">
    <source>
        <dbReference type="Proteomes" id="UP001210380"/>
    </source>
</evidence>
<proteinExistence type="predicted"/>
<name>A0ABT4USL4_9PSEU</name>
<accession>A0ABT4USL4</accession>
<dbReference type="EMBL" id="JAQGLA010000002">
    <property type="protein sequence ID" value="MDA3624256.1"/>
    <property type="molecule type" value="Genomic_DNA"/>
</dbReference>
<comment type="caution">
    <text evidence="1">The sequence shown here is derived from an EMBL/GenBank/DDBJ whole genome shotgun (WGS) entry which is preliminary data.</text>
</comment>